<feature type="compositionally biased region" description="Acidic residues" evidence="4">
    <location>
        <begin position="271"/>
        <end position="285"/>
    </location>
</feature>
<dbReference type="GO" id="GO:0032790">
    <property type="term" value="P:ribosome disassembly"/>
    <property type="evidence" value="ECO:0007669"/>
    <property type="project" value="TreeGrafter"/>
</dbReference>
<feature type="domain" description="Translation initiation factor 3 C-terminal" evidence="5">
    <location>
        <begin position="171"/>
        <end position="253"/>
    </location>
</feature>
<dbReference type="Gramene" id="OBART02G35730.1">
    <property type="protein sequence ID" value="OBART02G35730.1"/>
    <property type="gene ID" value="OBART02G35730"/>
</dbReference>
<comment type="similarity">
    <text evidence="1">Belongs to the IF-3 family.</text>
</comment>
<keyword evidence="2" id="KW-0396">Initiation factor</keyword>
<reference evidence="7" key="1">
    <citation type="journal article" date="2009" name="Rice">
        <title>De Novo Next Generation Sequencing of Plant Genomes.</title>
        <authorList>
            <person name="Rounsley S."/>
            <person name="Marri P.R."/>
            <person name="Yu Y."/>
            <person name="He R."/>
            <person name="Sisneros N."/>
            <person name="Goicoechea J.L."/>
            <person name="Lee S.J."/>
            <person name="Angelova A."/>
            <person name="Kudrna D."/>
            <person name="Luo M."/>
            <person name="Affourtit J."/>
            <person name="Desany B."/>
            <person name="Knight J."/>
            <person name="Niazi F."/>
            <person name="Egholm M."/>
            <person name="Wing R.A."/>
        </authorList>
    </citation>
    <scope>NUCLEOTIDE SEQUENCE [LARGE SCALE GENOMIC DNA]</scope>
    <source>
        <strain evidence="7">cv. IRGC 105608</strain>
    </source>
</reference>
<feature type="region of interest" description="Disordered" evidence="4">
    <location>
        <begin position="270"/>
        <end position="302"/>
    </location>
</feature>
<dbReference type="PANTHER" id="PTHR10938:SF0">
    <property type="entry name" value="TRANSLATION INITIATION FACTOR IF-3, MITOCHONDRIAL"/>
    <property type="match status" value="1"/>
</dbReference>
<feature type="domain" description="Translation initiation factor 3 N-terminal" evidence="6">
    <location>
        <begin position="90"/>
        <end position="159"/>
    </location>
</feature>
<dbReference type="PaxDb" id="65489-OBART02G35730.1"/>
<name>A0A0D3FBJ0_9ORYZ</name>
<feature type="compositionally biased region" description="Acidic residues" evidence="4">
    <location>
        <begin position="469"/>
        <end position="483"/>
    </location>
</feature>
<dbReference type="GO" id="GO:0043022">
    <property type="term" value="F:ribosome binding"/>
    <property type="evidence" value="ECO:0007669"/>
    <property type="project" value="TreeGrafter"/>
</dbReference>
<reference evidence="7" key="2">
    <citation type="submission" date="2015-03" db="UniProtKB">
        <authorList>
            <consortium name="EnsemblPlants"/>
        </authorList>
    </citation>
    <scope>IDENTIFICATION</scope>
</reference>
<dbReference type="InterPro" id="IPR036788">
    <property type="entry name" value="T_IF-3_C_sf"/>
</dbReference>
<keyword evidence="8" id="KW-1185">Reference proteome</keyword>
<dbReference type="Gene3D" id="3.10.20.80">
    <property type="entry name" value="Translation initiation factor 3 (IF-3), N-terminal domain"/>
    <property type="match status" value="2"/>
</dbReference>
<evidence type="ECO:0000256" key="1">
    <source>
        <dbReference type="ARBA" id="ARBA00005439"/>
    </source>
</evidence>
<dbReference type="HOGENOM" id="CLU_041967_0_0_1"/>
<dbReference type="eggNOG" id="ENOG502QUHV">
    <property type="taxonomic scope" value="Eukaryota"/>
</dbReference>
<evidence type="ECO:0000259" key="5">
    <source>
        <dbReference type="Pfam" id="PF00707"/>
    </source>
</evidence>
<proteinExistence type="inferred from homology"/>
<evidence type="ECO:0000259" key="6">
    <source>
        <dbReference type="Pfam" id="PF05198"/>
    </source>
</evidence>
<dbReference type="FunFam" id="3.10.20.80:FF:000006">
    <property type="entry name" value="Translation initiation factor IF-3"/>
    <property type="match status" value="1"/>
</dbReference>
<evidence type="ECO:0000256" key="4">
    <source>
        <dbReference type="SAM" id="MobiDB-lite"/>
    </source>
</evidence>
<organism evidence="7">
    <name type="scientific">Oryza barthii</name>
    <dbReference type="NCBI Taxonomy" id="65489"/>
    <lineage>
        <taxon>Eukaryota</taxon>
        <taxon>Viridiplantae</taxon>
        <taxon>Streptophyta</taxon>
        <taxon>Embryophyta</taxon>
        <taxon>Tracheophyta</taxon>
        <taxon>Spermatophyta</taxon>
        <taxon>Magnoliopsida</taxon>
        <taxon>Liliopsida</taxon>
        <taxon>Poales</taxon>
        <taxon>Poaceae</taxon>
        <taxon>BOP clade</taxon>
        <taxon>Oryzoideae</taxon>
        <taxon>Oryzeae</taxon>
        <taxon>Oryzinae</taxon>
        <taxon>Oryza</taxon>
    </lineage>
</organism>
<feature type="region of interest" description="Disordered" evidence="4">
    <location>
        <begin position="459"/>
        <end position="503"/>
    </location>
</feature>
<sequence length="503" mass="57113">MVVGLAFAPGVPRVVPRRLAAGGHAMACSSSSARFMARRPRLVVVARYNASSSSSYESDEEEEEGFGGGGGWGRRDRGPDPDYDPALDIERIEASTVRLLDEEKRMVGVVSVSEAVQIADENDLILAILSLDGDPPVLRLFQEKDYKKHKYEQQKKKRTQQKRSVAKRMGLKELKMGYNIDIHDYSVRLKAARKFLKAGDKVKIMVNLKGRENLYKKQAIELLRRFQNDVGEMATEESKNFQERNIYLVLVPNKIAIQKEQDELNKKDTAIEDSDQSDDQPEESEPVPAQPEESKETETEVSANVGVVSVSEAVQIADENDLILAILSLDGDPPVLRLFQEKDYKKHKYEQQKKKRTQQKRSVAKRMGLKELKMGYNIDIHDYSVRLKAARKFLKAGDKVKIMVNLKGRENLYKKQAIELLRRFQNDVGEMATEESKNFQERNIYLVLVPNKIAIQKEQDELNKKDTAIEDSDQSDDQPEESEPVPAQPEESKETETEVSANV</sequence>
<dbReference type="GO" id="GO:0005737">
    <property type="term" value="C:cytoplasm"/>
    <property type="evidence" value="ECO:0007669"/>
    <property type="project" value="UniProtKB-ARBA"/>
</dbReference>
<dbReference type="SUPFAM" id="SSF54364">
    <property type="entry name" value="Translation initiation factor IF3, N-terminal domain"/>
    <property type="match status" value="2"/>
</dbReference>
<evidence type="ECO:0000313" key="8">
    <source>
        <dbReference type="Proteomes" id="UP000026960"/>
    </source>
</evidence>
<feature type="region of interest" description="Disordered" evidence="4">
    <location>
        <begin position="54"/>
        <end position="87"/>
    </location>
</feature>
<dbReference type="Pfam" id="PF00707">
    <property type="entry name" value="IF3_C"/>
    <property type="match status" value="2"/>
</dbReference>
<keyword evidence="3" id="KW-0648">Protein biosynthesis</keyword>
<evidence type="ECO:0000256" key="2">
    <source>
        <dbReference type="ARBA" id="ARBA00022540"/>
    </source>
</evidence>
<dbReference type="Gene3D" id="3.30.110.10">
    <property type="entry name" value="Translation initiation factor 3 (IF-3), C-terminal domain"/>
    <property type="match status" value="2"/>
</dbReference>
<dbReference type="PANTHER" id="PTHR10938">
    <property type="entry name" value="TRANSLATION INITIATION FACTOR IF-3"/>
    <property type="match status" value="1"/>
</dbReference>
<feature type="compositionally biased region" description="Basic and acidic residues" evidence="4">
    <location>
        <begin position="459"/>
        <end position="468"/>
    </location>
</feature>
<dbReference type="InterPro" id="IPR019815">
    <property type="entry name" value="Translation_initiation_fac_3_C"/>
</dbReference>
<protein>
    <recommendedName>
        <fullName evidence="9">Translation initiation factor IF-3</fullName>
    </recommendedName>
</protein>
<dbReference type="GO" id="GO:0003743">
    <property type="term" value="F:translation initiation factor activity"/>
    <property type="evidence" value="ECO:0007669"/>
    <property type="project" value="UniProtKB-KW"/>
</dbReference>
<evidence type="ECO:0008006" key="9">
    <source>
        <dbReference type="Google" id="ProtNLM"/>
    </source>
</evidence>
<dbReference type="FunFam" id="3.30.110.10:FF:000003">
    <property type="entry name" value="Translation initiation factor IF-3"/>
    <property type="match status" value="2"/>
</dbReference>
<dbReference type="Proteomes" id="UP000026960">
    <property type="component" value="Chromosome 2"/>
</dbReference>
<dbReference type="InterPro" id="IPR036787">
    <property type="entry name" value="T_IF-3_N_sf"/>
</dbReference>
<accession>A0A0D3FBJ0</accession>
<dbReference type="InterPro" id="IPR001288">
    <property type="entry name" value="Translation_initiation_fac_3"/>
</dbReference>
<evidence type="ECO:0000313" key="7">
    <source>
        <dbReference type="EnsemblPlants" id="OBART02G35730.1"/>
    </source>
</evidence>
<dbReference type="STRING" id="65489.A0A0D3FBJ0"/>
<feature type="domain" description="Translation initiation factor 3 N-terminal" evidence="6">
    <location>
        <begin position="303"/>
        <end position="357"/>
    </location>
</feature>
<dbReference type="Pfam" id="PF05198">
    <property type="entry name" value="IF3_N"/>
    <property type="match status" value="2"/>
</dbReference>
<dbReference type="AlphaFoldDB" id="A0A0D3FBJ0"/>
<dbReference type="NCBIfam" id="TIGR00168">
    <property type="entry name" value="infC"/>
    <property type="match status" value="2"/>
</dbReference>
<dbReference type="SUPFAM" id="SSF55200">
    <property type="entry name" value="Translation initiation factor IF3, C-terminal domain"/>
    <property type="match status" value="2"/>
</dbReference>
<dbReference type="InterPro" id="IPR019814">
    <property type="entry name" value="Translation_initiation_fac_3_N"/>
</dbReference>
<feature type="domain" description="Translation initiation factor 3 C-terminal" evidence="5">
    <location>
        <begin position="369"/>
        <end position="451"/>
    </location>
</feature>
<evidence type="ECO:0000256" key="3">
    <source>
        <dbReference type="ARBA" id="ARBA00022917"/>
    </source>
</evidence>
<dbReference type="EnsemblPlants" id="OBART02G35730.1">
    <property type="protein sequence ID" value="OBART02G35730.1"/>
    <property type="gene ID" value="OBART02G35730"/>
</dbReference>